<dbReference type="EMBL" id="VFLP01000015">
    <property type="protein sequence ID" value="TRX95482.1"/>
    <property type="molecule type" value="Genomic_DNA"/>
</dbReference>
<gene>
    <name evidence="1" type="ORF">FHL15_003440</name>
</gene>
<dbReference type="Gene3D" id="1.10.1280.10">
    <property type="entry name" value="Di-copper center containing domain from catechol oxidase"/>
    <property type="match status" value="1"/>
</dbReference>
<reference evidence="2" key="1">
    <citation type="submission" date="2019-06" db="EMBL/GenBank/DDBJ databases">
        <title>Draft genome sequence of the griseofulvin-producing fungus Xylaria cubensis strain G536.</title>
        <authorList>
            <person name="Mead M.E."/>
            <person name="Raja H.A."/>
            <person name="Steenwyk J.L."/>
            <person name="Knowles S.L."/>
            <person name="Oberlies N.H."/>
            <person name="Rokas A."/>
        </authorList>
    </citation>
    <scope>NUCLEOTIDE SEQUENCE [LARGE SCALE GENOMIC DNA]</scope>
    <source>
        <strain evidence="2">G536</strain>
    </source>
</reference>
<sequence length="390" mass="43374">MQENITVSGPDGEINLQNPLHSYRWQTYPLNETQFPGYGEIGPVTTRHRGENDVSKFIKDPVVSTSDEKPTRIKDTPLMLSSIARFPLQRRTTEWHRWLALGQASSRLITRFTIMLGVVLQSGFDSIRHFIVSQTLHEPGAVLTSKGEAATMDSSLKPFDQVKRTFYTGKTVATTEAFGYTYPDMPGDDQINSLYGGLSATDNWAAASASRRKWFAEIQVDRADLPLPCDIDVYLRDQLAARISLLSYHNEFGGTESRLISDLHVKVTMGSTMLSLRDISSLHINVVGENVTPPSSEFKFPSYTNRTTATVVIVPTLHVLPADVDDHAGPNVGMGRAQQHNLEPRIFLISCVATWNMRVDAEAIIPDPDKHGVDTQDDLSRHIAHATSKK</sequence>
<accession>A0A553I5K2</accession>
<dbReference type="OrthoDB" id="6132182at2759"/>
<keyword evidence="2" id="KW-1185">Reference proteome</keyword>
<evidence type="ECO:0000313" key="2">
    <source>
        <dbReference type="Proteomes" id="UP000319160"/>
    </source>
</evidence>
<organism evidence="1 2">
    <name type="scientific">Xylaria flabelliformis</name>
    <dbReference type="NCBI Taxonomy" id="2512241"/>
    <lineage>
        <taxon>Eukaryota</taxon>
        <taxon>Fungi</taxon>
        <taxon>Dikarya</taxon>
        <taxon>Ascomycota</taxon>
        <taxon>Pezizomycotina</taxon>
        <taxon>Sordariomycetes</taxon>
        <taxon>Xylariomycetidae</taxon>
        <taxon>Xylariales</taxon>
        <taxon>Xylariaceae</taxon>
        <taxon>Xylaria</taxon>
    </lineage>
</organism>
<dbReference type="Proteomes" id="UP000319160">
    <property type="component" value="Unassembled WGS sequence"/>
</dbReference>
<dbReference type="STRING" id="2512241.A0A553I5K2"/>
<dbReference type="AlphaFoldDB" id="A0A553I5K2"/>
<proteinExistence type="predicted"/>
<name>A0A553I5K2_9PEZI</name>
<protein>
    <submittedName>
        <fullName evidence="1">Uncharacterized protein</fullName>
    </submittedName>
</protein>
<dbReference type="InterPro" id="IPR008922">
    <property type="entry name" value="Di-copper_centre_dom_sf"/>
</dbReference>
<evidence type="ECO:0000313" key="1">
    <source>
        <dbReference type="EMBL" id="TRX95482.1"/>
    </source>
</evidence>
<comment type="caution">
    <text evidence="1">The sequence shown here is derived from an EMBL/GenBank/DDBJ whole genome shotgun (WGS) entry which is preliminary data.</text>
</comment>